<evidence type="ECO:0000313" key="2">
    <source>
        <dbReference type="EMBL" id="MBK0396324.1"/>
    </source>
</evidence>
<feature type="region of interest" description="Disordered" evidence="1">
    <location>
        <begin position="10"/>
        <end position="58"/>
    </location>
</feature>
<dbReference type="EMBL" id="JAEHNZ010000002">
    <property type="protein sequence ID" value="MBK0396324.1"/>
    <property type="molecule type" value="Genomic_DNA"/>
</dbReference>
<evidence type="ECO:0000256" key="1">
    <source>
        <dbReference type="SAM" id="MobiDB-lite"/>
    </source>
</evidence>
<evidence type="ECO:0000313" key="3">
    <source>
        <dbReference type="Proteomes" id="UP000614058"/>
    </source>
</evidence>
<organism evidence="2 3">
    <name type="scientific">Kingella bonacorsii</name>
    <dbReference type="NCBI Taxonomy" id="2796361"/>
    <lineage>
        <taxon>Bacteria</taxon>
        <taxon>Pseudomonadati</taxon>
        <taxon>Pseudomonadota</taxon>
        <taxon>Betaproteobacteria</taxon>
        <taxon>Neisseriales</taxon>
        <taxon>Neisseriaceae</taxon>
        <taxon>Kingella</taxon>
    </lineage>
</organism>
<dbReference type="RefSeq" id="WP_200522441.1">
    <property type="nucleotide sequence ID" value="NZ_JAEHNZ010000002.1"/>
</dbReference>
<dbReference type="Proteomes" id="UP000614058">
    <property type="component" value="Unassembled WGS sequence"/>
</dbReference>
<keyword evidence="3" id="KW-1185">Reference proteome</keyword>
<reference evidence="2 3" key="1">
    <citation type="journal article" date="2021" name="Pathogens">
        <title>Isolation and Characterization of Kingella bonacorsii sp. nov., A Novel Kingella Species Detected in a Stable Periodontitis Subject.</title>
        <authorList>
            <person name="Antezack A."/>
            <person name="Boxberger M."/>
            <person name="Rolland C."/>
            <person name="Monnet-Corti V."/>
            <person name="La Scola B."/>
        </authorList>
    </citation>
    <scope>NUCLEOTIDE SEQUENCE [LARGE SCALE GENOMIC DNA]</scope>
    <source>
        <strain evidence="2 3">Marseille-Q4569</strain>
    </source>
</reference>
<comment type="caution">
    <text evidence="2">The sequence shown here is derived from an EMBL/GenBank/DDBJ whole genome shotgun (WGS) entry which is preliminary data.</text>
</comment>
<accession>A0ABS1BSU2</accession>
<proteinExistence type="predicted"/>
<gene>
    <name evidence="2" type="ORF">JDW22_06960</name>
</gene>
<protein>
    <submittedName>
        <fullName evidence="2">Uncharacterized protein</fullName>
    </submittedName>
</protein>
<sequence length="58" mass="6418">MRIRHAILACTNTNNRNHRASSSHPKPPTQSDPNAKNFPIAPPPFKLPPSITSIRSHP</sequence>
<name>A0ABS1BSU2_9NEIS</name>